<dbReference type="PANTHER" id="PTHR30535:SF34">
    <property type="entry name" value="MOLYBDATE-BINDING PROTEIN MOLA"/>
    <property type="match status" value="1"/>
</dbReference>
<feature type="domain" description="Fe/B12 periplasmic-binding" evidence="1">
    <location>
        <begin position="114"/>
        <end position="389"/>
    </location>
</feature>
<organism evidence="2 3">
    <name type="scientific">Cyclobacterium xiamenense</name>
    <dbReference type="NCBI Taxonomy" id="1297121"/>
    <lineage>
        <taxon>Bacteria</taxon>
        <taxon>Pseudomonadati</taxon>
        <taxon>Bacteroidota</taxon>
        <taxon>Cytophagia</taxon>
        <taxon>Cytophagales</taxon>
        <taxon>Cyclobacteriaceae</taxon>
        <taxon>Cyclobacterium</taxon>
    </lineage>
</organism>
<dbReference type="EMBL" id="FNZH01000004">
    <property type="protein sequence ID" value="SEJ48370.1"/>
    <property type="molecule type" value="Genomic_DNA"/>
</dbReference>
<dbReference type="InterPro" id="IPR050902">
    <property type="entry name" value="ABC_Transporter_SBP"/>
</dbReference>
<reference evidence="3" key="1">
    <citation type="submission" date="2016-10" db="EMBL/GenBank/DDBJ databases">
        <authorList>
            <person name="Varghese N."/>
            <person name="Submissions S."/>
        </authorList>
    </citation>
    <scope>NUCLEOTIDE SEQUENCE [LARGE SCALE GENOMIC DNA]</scope>
    <source>
        <strain evidence="3">IBRC-M 10761</strain>
    </source>
</reference>
<dbReference type="InterPro" id="IPR002491">
    <property type="entry name" value="ABC_transptr_periplasmic_BD"/>
</dbReference>
<dbReference type="Gene3D" id="3.40.50.1980">
    <property type="entry name" value="Nitrogenase molybdenum iron protein domain"/>
    <property type="match status" value="2"/>
</dbReference>
<sequence length="403" mass="44716">MGGTLVYFGIKCKSEMQLSYPGIRFYLAINLLLLVGFSCGEKEKQREDATALGIQEIPLTYAKGFSLYKTPGGYRLITHFEPGLEKRYEIRAAASPDSLHLAEGTQTIFASSRKIVLTATTQIPHLTYLGAADRLLAFPNLDLISSPAVRKQIAAGKVVELGKGPSPDLETIIAADPDWVMVSGFGEVQKLTERLDAARIPVVVNGEFLEPHPLGRAEWIKATGALLGELEAADSIFSAIEANYQTARMQSGTTTLEEDRPSVLSGTLYKDIWYAPGKDSWVAQLIRDAGGAYVFEQLEGSGSLALNYEFVLDHAGEASFWIGAADYASVSQMGNTNPKYQDFRAFSNGQVYTYTRNRGETGGLMYFEEGYLRPDWVLWDLIKILHPEKARDRDFHYFQRLHE</sequence>
<evidence type="ECO:0000313" key="3">
    <source>
        <dbReference type="Proteomes" id="UP000199403"/>
    </source>
</evidence>
<dbReference type="STRING" id="1416801.SAMN05192553_104216"/>
<dbReference type="Pfam" id="PF01497">
    <property type="entry name" value="Peripla_BP_2"/>
    <property type="match status" value="1"/>
</dbReference>
<dbReference type="PANTHER" id="PTHR30535">
    <property type="entry name" value="VITAMIN B12-BINDING PROTEIN"/>
    <property type="match status" value="1"/>
</dbReference>
<dbReference type="AlphaFoldDB" id="A0A1H6ZFQ0"/>
<protein>
    <submittedName>
        <fullName evidence="2">Iron complex transport system substrate-binding protein</fullName>
    </submittedName>
</protein>
<accession>A0A1H6ZFQ0</accession>
<proteinExistence type="predicted"/>
<dbReference type="GO" id="GO:0071281">
    <property type="term" value="P:cellular response to iron ion"/>
    <property type="evidence" value="ECO:0007669"/>
    <property type="project" value="TreeGrafter"/>
</dbReference>
<evidence type="ECO:0000313" key="2">
    <source>
        <dbReference type="EMBL" id="SEJ48370.1"/>
    </source>
</evidence>
<gene>
    <name evidence="2" type="ORF">SAMN05192553_104216</name>
</gene>
<dbReference type="PROSITE" id="PS50983">
    <property type="entry name" value="FE_B12_PBP"/>
    <property type="match status" value="1"/>
</dbReference>
<dbReference type="Proteomes" id="UP000199403">
    <property type="component" value="Unassembled WGS sequence"/>
</dbReference>
<dbReference type="SUPFAM" id="SSF53807">
    <property type="entry name" value="Helical backbone' metal receptor"/>
    <property type="match status" value="1"/>
</dbReference>
<name>A0A1H6ZFQ0_9BACT</name>
<evidence type="ECO:0000259" key="1">
    <source>
        <dbReference type="PROSITE" id="PS50983"/>
    </source>
</evidence>
<keyword evidence="3" id="KW-1185">Reference proteome</keyword>